<sequence length="430" mass="47546">MATTADDATLPTALLLVDSTTKKNKKKKKKSKKTSVAATTTINSNLQQQLDARADTSSDTAPTPLFTFSQAVKELNDAQEAGEESKETLTRFWRHAYRLGEEDGRFEASRDMEQAGYQQGYDAALVKLTAAGHRIEEECSAGRRARVDAGISASMQEDTEMVDEAFRRGKEVGLDEGQKIGYYDGLTEGRLELEETTLEVFFEGCMAGREEGVTKEKDTWIGLGHTESGVCRAGRKDFVDVAIAVEATTHRFADAGIVTDSQIHSEPTRPGRRDLVDIAITVGPPTRRFTDAAVTTDLPVHLGPVSSPKSAPFSWADDVESIPIHFVQSTCSSPGPRDISCLSSGAQKPFASLQHRLKRNSIRQRCSTGHNRSRYQVPVQQHFTRQSSRSSAPLRRVNTFTTQASSLDWTGDPRLFRLRDALEDLGWFRR</sequence>
<accession>A0AA39IZ69</accession>
<protein>
    <submittedName>
        <fullName evidence="2">Uncharacterized protein</fullName>
    </submittedName>
</protein>
<dbReference type="AlphaFoldDB" id="A0AA39IZ69"/>
<feature type="region of interest" description="Disordered" evidence="1">
    <location>
        <begin position="21"/>
        <end position="64"/>
    </location>
</feature>
<feature type="compositionally biased region" description="Polar residues" evidence="1">
    <location>
        <begin position="36"/>
        <end position="64"/>
    </location>
</feature>
<name>A0AA39IZ69_9AGAR</name>
<evidence type="ECO:0000313" key="3">
    <source>
        <dbReference type="Proteomes" id="UP001175226"/>
    </source>
</evidence>
<keyword evidence="3" id="KW-1185">Reference proteome</keyword>
<reference evidence="2" key="1">
    <citation type="submission" date="2023-06" db="EMBL/GenBank/DDBJ databases">
        <authorList>
            <consortium name="Lawrence Berkeley National Laboratory"/>
            <person name="Ahrendt S."/>
            <person name="Sahu N."/>
            <person name="Indic B."/>
            <person name="Wong-Bajracharya J."/>
            <person name="Merenyi Z."/>
            <person name="Ke H.-M."/>
            <person name="Monk M."/>
            <person name="Kocsube S."/>
            <person name="Drula E."/>
            <person name="Lipzen A."/>
            <person name="Balint B."/>
            <person name="Henrissat B."/>
            <person name="Andreopoulos B."/>
            <person name="Martin F.M."/>
            <person name="Harder C.B."/>
            <person name="Rigling D."/>
            <person name="Ford K.L."/>
            <person name="Foster G.D."/>
            <person name="Pangilinan J."/>
            <person name="Papanicolaou A."/>
            <person name="Barry K."/>
            <person name="LaButti K."/>
            <person name="Viragh M."/>
            <person name="Koriabine M."/>
            <person name="Yan M."/>
            <person name="Riley R."/>
            <person name="Champramary S."/>
            <person name="Plett K.L."/>
            <person name="Tsai I.J."/>
            <person name="Slot J."/>
            <person name="Sipos G."/>
            <person name="Plett J."/>
            <person name="Nagy L.G."/>
            <person name="Grigoriev I.V."/>
        </authorList>
    </citation>
    <scope>NUCLEOTIDE SEQUENCE</scope>
    <source>
        <strain evidence="2">FPL87.14</strain>
    </source>
</reference>
<evidence type="ECO:0000313" key="2">
    <source>
        <dbReference type="EMBL" id="KAK0431874.1"/>
    </source>
</evidence>
<feature type="compositionally biased region" description="Basic residues" evidence="1">
    <location>
        <begin position="22"/>
        <end position="33"/>
    </location>
</feature>
<proteinExistence type="predicted"/>
<gene>
    <name evidence="2" type="ORF">EV421DRAFT_134270</name>
</gene>
<dbReference type="Proteomes" id="UP001175226">
    <property type="component" value="Unassembled WGS sequence"/>
</dbReference>
<dbReference type="EMBL" id="JAUEPT010000105">
    <property type="protein sequence ID" value="KAK0431874.1"/>
    <property type="molecule type" value="Genomic_DNA"/>
</dbReference>
<comment type="caution">
    <text evidence="2">The sequence shown here is derived from an EMBL/GenBank/DDBJ whole genome shotgun (WGS) entry which is preliminary data.</text>
</comment>
<organism evidence="2 3">
    <name type="scientific">Armillaria borealis</name>
    <dbReference type="NCBI Taxonomy" id="47425"/>
    <lineage>
        <taxon>Eukaryota</taxon>
        <taxon>Fungi</taxon>
        <taxon>Dikarya</taxon>
        <taxon>Basidiomycota</taxon>
        <taxon>Agaricomycotina</taxon>
        <taxon>Agaricomycetes</taxon>
        <taxon>Agaricomycetidae</taxon>
        <taxon>Agaricales</taxon>
        <taxon>Marasmiineae</taxon>
        <taxon>Physalacriaceae</taxon>
        <taxon>Armillaria</taxon>
    </lineage>
</organism>
<evidence type="ECO:0000256" key="1">
    <source>
        <dbReference type="SAM" id="MobiDB-lite"/>
    </source>
</evidence>